<protein>
    <submittedName>
        <fullName evidence="3">Transcriptional regulator</fullName>
    </submittedName>
</protein>
<dbReference type="Pfam" id="PF01381">
    <property type="entry name" value="HTH_3"/>
    <property type="match status" value="1"/>
</dbReference>
<evidence type="ECO:0000256" key="1">
    <source>
        <dbReference type="ARBA" id="ARBA00023125"/>
    </source>
</evidence>
<dbReference type="PROSITE" id="PS50943">
    <property type="entry name" value="HTH_CROC1"/>
    <property type="match status" value="1"/>
</dbReference>
<reference evidence="3 4" key="1">
    <citation type="submission" date="2017-06" db="EMBL/GenBank/DDBJ databases">
        <title>Complete genome sequence of Nitrospirillum amazonense strain CBAmC, an endophytic nitrogen-fixing and plant growth-promoting bacterium, isolated from sugarcane.</title>
        <authorList>
            <person name="Schwab S."/>
            <person name="dos Santos Teixeira K.R."/>
            <person name="Simoes Araujo J.L."/>
            <person name="Soares Vidal M."/>
            <person name="Borges de Freitas H.R."/>
            <person name="Rivello Crivelaro A.L."/>
            <person name="Bueno de Camargo Nunes A."/>
            <person name="dos Santos C.M."/>
            <person name="Palmeira da Silva Rosa D."/>
            <person name="da Silva Padilha D."/>
            <person name="da Silva E."/>
            <person name="Araujo Terra L."/>
            <person name="Soares Mendes V."/>
            <person name="Farinelli L."/>
            <person name="Magalhaes Cruz L."/>
            <person name="Baldani J.I."/>
        </authorList>
    </citation>
    <scope>NUCLEOTIDE SEQUENCE [LARGE SCALE GENOMIC DNA]</scope>
    <source>
        <strain evidence="3 4">CBAmC</strain>
    </source>
</reference>
<evidence type="ECO:0000259" key="2">
    <source>
        <dbReference type="PROSITE" id="PS50943"/>
    </source>
</evidence>
<dbReference type="GO" id="GO:0003677">
    <property type="term" value="F:DNA binding"/>
    <property type="evidence" value="ECO:0007669"/>
    <property type="project" value="UniProtKB-KW"/>
</dbReference>
<dbReference type="InterPro" id="IPR010982">
    <property type="entry name" value="Lambda_DNA-bd_dom_sf"/>
</dbReference>
<dbReference type="CDD" id="cd02209">
    <property type="entry name" value="cupin_XRE_C"/>
    <property type="match status" value="1"/>
</dbReference>
<keyword evidence="1" id="KW-0238">DNA-binding</keyword>
<proteinExistence type="predicted"/>
<dbReference type="InterPro" id="IPR011051">
    <property type="entry name" value="RmlC_Cupin_sf"/>
</dbReference>
<dbReference type="PANTHER" id="PTHR46797:SF10">
    <property type="entry name" value="BLR1115 PROTEIN"/>
    <property type="match status" value="1"/>
</dbReference>
<dbReference type="Proteomes" id="UP000197153">
    <property type="component" value="Chromosome 1"/>
</dbReference>
<dbReference type="GO" id="GO:0005829">
    <property type="term" value="C:cytosol"/>
    <property type="evidence" value="ECO:0007669"/>
    <property type="project" value="TreeGrafter"/>
</dbReference>
<dbReference type="GO" id="GO:0003700">
    <property type="term" value="F:DNA-binding transcription factor activity"/>
    <property type="evidence" value="ECO:0007669"/>
    <property type="project" value="TreeGrafter"/>
</dbReference>
<dbReference type="InterPro" id="IPR014710">
    <property type="entry name" value="RmlC-like_jellyroll"/>
</dbReference>
<dbReference type="SUPFAM" id="SSF51182">
    <property type="entry name" value="RmlC-like cupins"/>
    <property type="match status" value="1"/>
</dbReference>
<accession>A0A248JS49</accession>
<dbReference type="InterPro" id="IPR050807">
    <property type="entry name" value="TransReg_Diox_bact_type"/>
</dbReference>
<dbReference type="Gene3D" id="1.10.260.40">
    <property type="entry name" value="lambda repressor-like DNA-binding domains"/>
    <property type="match status" value="1"/>
</dbReference>
<dbReference type="KEGG" id="nao:Y958_09680"/>
<evidence type="ECO:0000313" key="4">
    <source>
        <dbReference type="Proteomes" id="UP000197153"/>
    </source>
</evidence>
<feature type="domain" description="HTH cro/C1-type" evidence="2">
    <location>
        <begin position="22"/>
        <end position="76"/>
    </location>
</feature>
<evidence type="ECO:0000313" key="3">
    <source>
        <dbReference type="EMBL" id="ASG21064.1"/>
    </source>
</evidence>
<organism evidence="3 4">
    <name type="scientific">Nitrospirillum viridazoti CBAmc</name>
    <dbReference type="NCBI Taxonomy" id="1441467"/>
    <lineage>
        <taxon>Bacteria</taxon>
        <taxon>Pseudomonadati</taxon>
        <taxon>Pseudomonadota</taxon>
        <taxon>Alphaproteobacteria</taxon>
        <taxon>Rhodospirillales</taxon>
        <taxon>Azospirillaceae</taxon>
        <taxon>Nitrospirillum</taxon>
        <taxon>Nitrospirillum viridazoti</taxon>
    </lineage>
</organism>
<keyword evidence="4" id="KW-1185">Reference proteome</keyword>
<name>A0A248JS49_9PROT</name>
<dbReference type="EMBL" id="CP022110">
    <property type="protein sequence ID" value="ASG21064.1"/>
    <property type="molecule type" value="Genomic_DNA"/>
</dbReference>
<dbReference type="PANTHER" id="PTHR46797">
    <property type="entry name" value="HTH-TYPE TRANSCRIPTIONAL REGULATOR"/>
    <property type="match status" value="1"/>
</dbReference>
<dbReference type="Gene3D" id="2.60.120.10">
    <property type="entry name" value="Jelly Rolls"/>
    <property type="match status" value="1"/>
</dbReference>
<sequence length="195" mass="21334">MGNIPVMEQTPDPFDQRLAARLASLRLERGWTLETLADRSGISRATLSRLERGETSPTAALLGRLCTAYERPMSRLLAEVEADPQQFIPRESQPVWTDPETGFHRRGVSPPASGYMTEMVEGTLPPGAVIAYQAPPVAGLEHHLWMLAGRLELALDGMPHALSAGDTLRYRLTGGSRFHCPGPDAAHYVIAITRP</sequence>
<dbReference type="SUPFAM" id="SSF47413">
    <property type="entry name" value="lambda repressor-like DNA-binding domains"/>
    <property type="match status" value="1"/>
</dbReference>
<dbReference type="InterPro" id="IPR001387">
    <property type="entry name" value="Cro/C1-type_HTH"/>
</dbReference>
<gene>
    <name evidence="3" type="ORF">Y958_09680</name>
</gene>
<dbReference type="CDD" id="cd00093">
    <property type="entry name" value="HTH_XRE"/>
    <property type="match status" value="1"/>
</dbReference>
<dbReference type="AlphaFoldDB" id="A0A248JS49"/>
<dbReference type="SMART" id="SM00530">
    <property type="entry name" value="HTH_XRE"/>
    <property type="match status" value="1"/>
</dbReference>